<organism evidence="3 4">
    <name type="scientific">Agrobacterium tumefaciens</name>
    <dbReference type="NCBI Taxonomy" id="358"/>
    <lineage>
        <taxon>Bacteria</taxon>
        <taxon>Pseudomonadati</taxon>
        <taxon>Pseudomonadota</taxon>
        <taxon>Alphaproteobacteria</taxon>
        <taxon>Hyphomicrobiales</taxon>
        <taxon>Rhizobiaceae</taxon>
        <taxon>Rhizobium/Agrobacterium group</taxon>
        <taxon>Agrobacterium</taxon>
        <taxon>Agrobacterium tumefaciens complex</taxon>
    </lineage>
</organism>
<dbReference type="AlphaFoldDB" id="A0A546XS75"/>
<feature type="compositionally biased region" description="Polar residues" evidence="1">
    <location>
        <begin position="250"/>
        <end position="263"/>
    </location>
</feature>
<dbReference type="PANTHER" id="PTHR22576">
    <property type="entry name" value="MUCOSA ASSOCIATED LYMPHOID TISSUE LYMPHOMA TRANSLOCATION PROTEIN 1/PARACASPASE"/>
    <property type="match status" value="1"/>
</dbReference>
<protein>
    <submittedName>
        <fullName evidence="3">Caspase family protein</fullName>
    </submittedName>
</protein>
<evidence type="ECO:0000256" key="1">
    <source>
        <dbReference type="SAM" id="MobiDB-lite"/>
    </source>
</evidence>
<comment type="caution">
    <text evidence="3">The sequence shown here is derived from an EMBL/GenBank/DDBJ whole genome shotgun (WGS) entry which is preliminary data.</text>
</comment>
<dbReference type="InterPro" id="IPR029030">
    <property type="entry name" value="Caspase-like_dom_sf"/>
</dbReference>
<dbReference type="SUPFAM" id="SSF52129">
    <property type="entry name" value="Caspase-like"/>
    <property type="match status" value="1"/>
</dbReference>
<gene>
    <name evidence="3" type="ORF">EXN61_22345</name>
</gene>
<dbReference type="Gene3D" id="3.40.50.1460">
    <property type="match status" value="1"/>
</dbReference>
<reference evidence="3 4" key="1">
    <citation type="journal article" date="2019" name="Appl. Microbiol. Biotechnol.">
        <title>Differential efficiency of wild type rhizogenic strains for rol gene transformation of plants.</title>
        <authorList>
            <person name="Desmet S."/>
            <person name="De Keyser E."/>
            <person name="Van Vaerenbergh J."/>
            <person name="Baeyen S."/>
            <person name="Van Huylenbroeck J."/>
            <person name="Geelen D."/>
            <person name="Dhooghe E."/>
        </authorList>
    </citation>
    <scope>NUCLEOTIDE SEQUENCE [LARGE SCALE GENOMIC DNA]</scope>
    <source>
        <strain evidence="3 4">MAFF210266</strain>
    </source>
</reference>
<dbReference type="Pfam" id="PF00656">
    <property type="entry name" value="Peptidase_C14"/>
    <property type="match status" value="1"/>
</dbReference>
<dbReference type="Proteomes" id="UP000317023">
    <property type="component" value="Unassembled WGS sequence"/>
</dbReference>
<name>A0A546XS75_AGRTU</name>
<evidence type="ECO:0000259" key="2">
    <source>
        <dbReference type="Pfam" id="PF00656"/>
    </source>
</evidence>
<dbReference type="RefSeq" id="WP_142859281.1">
    <property type="nucleotide sequence ID" value="NZ_SGOE01000008.1"/>
</dbReference>
<accession>A0A546XS75</accession>
<dbReference type="EMBL" id="SGOE01000008">
    <property type="protein sequence ID" value="TRB03595.1"/>
    <property type="molecule type" value="Genomic_DNA"/>
</dbReference>
<dbReference type="InterPro" id="IPR052039">
    <property type="entry name" value="Caspase-related_regulators"/>
</dbReference>
<sequence>MPSTAILIGNATYLSGNNLPCCRDDVLAMRELLEATKRFDNIIDCIDLDADGMRDAVRNALPSEEKQSEVFFFFSGHGAQIDGEFYYCGTRFESRRPNETGVSHSELHGLFRTASPTTLVVVIDACYSGTPLVKQDVPPPPLVKEGFRNVFQFSSSMNGQTSMGGVPLSDYTHAFIEASLRKTEGAIYYTDLSNTLRDNFIQNDSQTPFFVYQGTGRETLVDDAKMLDNFRALMTARLALPDTSADDTSADNVSESGAGSNGQLEAPSPMQLLLAAEERMGSPAQMKELIGNLFDGLKVKASSYKFAELFDTEVREHSQYYEPTSEEFMIRVLSREKRLDRLVTAEIKHEKRKANPWALASAGILAAISQDYTEQFDLELNCSLERAQIKISLTPKFKTLQRLELVVSCAPSLEHCYVFEVVTKHPRTDWDAFSTEGETGVKRWYKLGWDDKTSWLVDKVCEGLVTVVDSHINETTKRLSEG</sequence>
<dbReference type="InterPro" id="IPR011600">
    <property type="entry name" value="Pept_C14_caspase"/>
</dbReference>
<dbReference type="PANTHER" id="PTHR22576:SF37">
    <property type="entry name" value="MUCOSA-ASSOCIATED LYMPHOID TISSUE LYMPHOMA TRANSLOCATION PROTEIN 1"/>
    <property type="match status" value="1"/>
</dbReference>
<proteinExistence type="predicted"/>
<feature type="region of interest" description="Disordered" evidence="1">
    <location>
        <begin position="243"/>
        <end position="266"/>
    </location>
</feature>
<dbReference type="GO" id="GO:0006508">
    <property type="term" value="P:proteolysis"/>
    <property type="evidence" value="ECO:0007669"/>
    <property type="project" value="InterPro"/>
</dbReference>
<feature type="domain" description="Peptidase C14 caspase" evidence="2">
    <location>
        <begin position="4"/>
        <end position="200"/>
    </location>
</feature>
<dbReference type="GO" id="GO:0004197">
    <property type="term" value="F:cysteine-type endopeptidase activity"/>
    <property type="evidence" value="ECO:0007669"/>
    <property type="project" value="InterPro"/>
</dbReference>
<evidence type="ECO:0000313" key="3">
    <source>
        <dbReference type="EMBL" id="TRB03595.1"/>
    </source>
</evidence>
<evidence type="ECO:0000313" key="4">
    <source>
        <dbReference type="Proteomes" id="UP000317023"/>
    </source>
</evidence>